<evidence type="ECO:0000313" key="2">
    <source>
        <dbReference type="EMBL" id="MDC0669205.1"/>
    </source>
</evidence>
<evidence type="ECO:0000256" key="1">
    <source>
        <dbReference type="SAM" id="MobiDB-lite"/>
    </source>
</evidence>
<accession>A0ABT5B6B4</accession>
<reference evidence="2 3" key="1">
    <citation type="submission" date="2022-11" db="EMBL/GenBank/DDBJ databases">
        <title>Minimal conservation of predation-associated metabolite biosynthetic gene clusters underscores biosynthetic potential of Myxococcota including descriptions for ten novel species: Archangium lansinium sp. nov., Myxococcus landrumus sp. nov., Nannocystis bai.</title>
        <authorList>
            <person name="Ahearne A."/>
            <person name="Stevens C."/>
            <person name="Dowd S."/>
        </authorList>
    </citation>
    <scope>NUCLEOTIDE SEQUENCE [LARGE SCALE GENOMIC DNA]</scope>
    <source>
        <strain evidence="2 3">NCELM</strain>
    </source>
</reference>
<feature type="compositionally biased region" description="Low complexity" evidence="1">
    <location>
        <begin position="35"/>
        <end position="59"/>
    </location>
</feature>
<protein>
    <submittedName>
        <fullName evidence="2">Uncharacterized protein</fullName>
    </submittedName>
</protein>
<organism evidence="2 3">
    <name type="scientific">Nannocystis radixulma</name>
    <dbReference type="NCBI Taxonomy" id="2995305"/>
    <lineage>
        <taxon>Bacteria</taxon>
        <taxon>Pseudomonadati</taxon>
        <taxon>Myxococcota</taxon>
        <taxon>Polyangia</taxon>
        <taxon>Nannocystales</taxon>
        <taxon>Nannocystaceae</taxon>
        <taxon>Nannocystis</taxon>
    </lineage>
</organism>
<dbReference type="EMBL" id="JAQNDN010000007">
    <property type="protein sequence ID" value="MDC0669205.1"/>
    <property type="molecule type" value="Genomic_DNA"/>
</dbReference>
<comment type="caution">
    <text evidence="2">The sequence shown here is derived from an EMBL/GenBank/DDBJ whole genome shotgun (WGS) entry which is preliminary data.</text>
</comment>
<dbReference type="RefSeq" id="WP_271998914.1">
    <property type="nucleotide sequence ID" value="NZ_JAQNDN010000007.1"/>
</dbReference>
<gene>
    <name evidence="2" type="ORF">POL58_15745</name>
</gene>
<evidence type="ECO:0000313" key="3">
    <source>
        <dbReference type="Proteomes" id="UP001217838"/>
    </source>
</evidence>
<keyword evidence="3" id="KW-1185">Reference proteome</keyword>
<dbReference type="Proteomes" id="UP001217838">
    <property type="component" value="Unassembled WGS sequence"/>
</dbReference>
<proteinExistence type="predicted"/>
<name>A0ABT5B6B4_9BACT</name>
<sequence length="357" mass="37852">MRPWLALTLVAACQADDPAATGFGSGDAVTVAPMSAGTSTGSGSTSTTSTGAETTGTSAPDTSTSLLETSGWQIPDFGDHKPIGCKGKVDLLFIISRQGEMHEVQEQLLAAMPEFIDTIETELVGFDAHVMVADATGFWKMPDCSMCADPQDCDPLGEPYWCGAETDQCDQTRGAGATFPVGANATNRRCKLAGGRRYIMTKEEPDLLEAFSCLARVGNQGVYPESFNAMIDALSPKLNGPGKCNEGFLRDDALLVVTIIHAGDFLSTGYPGEWVEALYAAKGGNRDAVMALVLGPDSHTANPVCPDSEPGEPNPSYDFVQKMDHAIFASVCEPSYGPYFADMIAQLTELCATYIPE</sequence>
<feature type="region of interest" description="Disordered" evidence="1">
    <location>
        <begin position="34"/>
        <end position="63"/>
    </location>
</feature>